<comment type="caution">
    <text evidence="3">The sequence shown here is derived from an EMBL/GenBank/DDBJ whole genome shotgun (WGS) entry which is preliminary data.</text>
</comment>
<keyword evidence="2" id="KW-0472">Membrane</keyword>
<dbReference type="EMBL" id="LHXY01000007">
    <property type="protein sequence ID" value="KXB02273.1"/>
    <property type="molecule type" value="Genomic_DNA"/>
</dbReference>
<keyword evidence="2" id="KW-1133">Transmembrane helix</keyword>
<gene>
    <name evidence="3" type="ORF">AKJ44_00960</name>
</gene>
<name>A0A133V785_9EURY</name>
<evidence type="ECO:0000256" key="1">
    <source>
        <dbReference type="SAM" id="MobiDB-lite"/>
    </source>
</evidence>
<reference evidence="3 4" key="1">
    <citation type="journal article" date="2016" name="Sci. Rep.">
        <title>Metabolic traits of an uncultured archaeal lineage -MSBL1- from brine pools of the Red Sea.</title>
        <authorList>
            <person name="Mwirichia R."/>
            <person name="Alam I."/>
            <person name="Rashid M."/>
            <person name="Vinu M."/>
            <person name="Ba-Alawi W."/>
            <person name="Anthony Kamau A."/>
            <person name="Kamanda Ngugi D."/>
            <person name="Goker M."/>
            <person name="Klenk H.P."/>
            <person name="Bajic V."/>
            <person name="Stingl U."/>
        </authorList>
    </citation>
    <scope>NUCLEOTIDE SEQUENCE [LARGE SCALE GENOMIC DNA]</scope>
    <source>
        <strain evidence="3">SCGC-AAA261F17</strain>
    </source>
</reference>
<proteinExistence type="predicted"/>
<keyword evidence="4" id="KW-1185">Reference proteome</keyword>
<protein>
    <submittedName>
        <fullName evidence="3">Uncharacterized protein</fullName>
    </submittedName>
</protein>
<accession>A0A133V785</accession>
<feature type="transmembrane region" description="Helical" evidence="2">
    <location>
        <begin position="6"/>
        <end position="23"/>
    </location>
</feature>
<feature type="region of interest" description="Disordered" evidence="1">
    <location>
        <begin position="30"/>
        <end position="54"/>
    </location>
</feature>
<keyword evidence="2" id="KW-0812">Transmembrane</keyword>
<sequence length="124" mass="13604">MSPKKILTITIIAIIAVGLLWITKPWQKIGGEEGGETGENQQLTENQQEGGGIDVPPGYTLFKYQASFQYLSSSDNAPIANDLFMVFPCPNIDNKPVIPIGPDTDAENTGWQLIAHYIENNENV</sequence>
<organism evidence="3 4">
    <name type="scientific">candidate division MSBL1 archaeon SCGC-AAA261F17</name>
    <dbReference type="NCBI Taxonomy" id="1698274"/>
    <lineage>
        <taxon>Archaea</taxon>
        <taxon>Methanobacteriati</taxon>
        <taxon>Methanobacteriota</taxon>
        <taxon>candidate division MSBL1</taxon>
    </lineage>
</organism>
<evidence type="ECO:0000313" key="4">
    <source>
        <dbReference type="Proteomes" id="UP000070035"/>
    </source>
</evidence>
<evidence type="ECO:0000313" key="3">
    <source>
        <dbReference type="EMBL" id="KXB02273.1"/>
    </source>
</evidence>
<evidence type="ECO:0000256" key="2">
    <source>
        <dbReference type="SAM" id="Phobius"/>
    </source>
</evidence>
<dbReference type="Proteomes" id="UP000070035">
    <property type="component" value="Unassembled WGS sequence"/>
</dbReference>
<dbReference type="AlphaFoldDB" id="A0A133V785"/>